<dbReference type="InterPro" id="IPR001452">
    <property type="entry name" value="SH3_domain"/>
</dbReference>
<evidence type="ECO:0000313" key="7">
    <source>
        <dbReference type="EMBL" id="TDH07279.1"/>
    </source>
</evidence>
<dbReference type="InterPro" id="IPR036028">
    <property type="entry name" value="SH3-like_dom_sf"/>
</dbReference>
<protein>
    <recommendedName>
        <fullName evidence="2">SH3 domain-containing YSC84-like protein 1</fullName>
    </recommendedName>
</protein>
<feature type="region of interest" description="Disordered" evidence="5">
    <location>
        <begin position="1"/>
        <end position="26"/>
    </location>
</feature>
<keyword evidence="8" id="KW-1185">Reference proteome</keyword>
<dbReference type="PANTHER" id="PTHR15629">
    <property type="entry name" value="SH3YL1 PROTEIN"/>
    <property type="match status" value="1"/>
</dbReference>
<dbReference type="Pfam" id="PF04366">
    <property type="entry name" value="Ysc84"/>
    <property type="match status" value="1"/>
</dbReference>
<evidence type="ECO:0000256" key="3">
    <source>
        <dbReference type="ARBA" id="ARBA00022443"/>
    </source>
</evidence>
<dbReference type="PRINTS" id="PR00452">
    <property type="entry name" value="SH3DOMAIN"/>
</dbReference>
<sequence length="377" mass="40592">MDYHGNPAESPPAGRPGEVNNPIPSNLGSEAKKAAKILREFTEISNRNGPDKLIPPHVIAKAEGLAIISVIKAGFMITARGGSGIVIARLADRRWSAPSAIGIAGLGGGFEIGVEVSDLVIILNQRRAVEAFTKGGNLTLGGNCTVAVGPMGRNVEADVAIRSTAAIFTYCHSRGLFAGISLEGSGLIERKETNRKFYSQDIRASAILNGDVEPPSECYDLYHILESYTDAYAADWTTKNIRPRTSLPPSRPPAPSQKRAASVYQPPVDRYQPPVDRYQPPVDRYQPPVDRYQPPPTKNVLYPSISVYKSETSGGGASGELVVTAIHAFSGQQPGDLSFVPGDRITVVTKTDSEYDWWEGRLEDGTVGIFPANFVSQ</sequence>
<dbReference type="STRING" id="8167.A0A484CWI6"/>
<dbReference type="InterPro" id="IPR007461">
    <property type="entry name" value="Ysc84_actin-binding"/>
</dbReference>
<dbReference type="InterPro" id="IPR033643">
    <property type="entry name" value="SYLF_SH3YL1-like"/>
</dbReference>
<dbReference type="Pfam" id="PF00018">
    <property type="entry name" value="SH3_1"/>
    <property type="match status" value="1"/>
</dbReference>
<dbReference type="PANTHER" id="PTHR15629:SF2">
    <property type="entry name" value="SH3 DOMAIN-CONTAINING YSC84-LIKE PROTEIN 1"/>
    <property type="match status" value="1"/>
</dbReference>
<accession>A0A484CWI6</accession>
<dbReference type="FunFam" id="2.30.30.40:FF:000100">
    <property type="entry name" value="SH3 domain-containing YSC84-like protein 1"/>
    <property type="match status" value="1"/>
</dbReference>
<feature type="region of interest" description="Disordered" evidence="5">
    <location>
        <begin position="241"/>
        <end position="296"/>
    </location>
</feature>
<organism evidence="7 8">
    <name type="scientific">Perca flavescens</name>
    <name type="common">American yellow perch</name>
    <name type="synonym">Morone flavescens</name>
    <dbReference type="NCBI Taxonomy" id="8167"/>
    <lineage>
        <taxon>Eukaryota</taxon>
        <taxon>Metazoa</taxon>
        <taxon>Chordata</taxon>
        <taxon>Craniata</taxon>
        <taxon>Vertebrata</taxon>
        <taxon>Euteleostomi</taxon>
        <taxon>Actinopterygii</taxon>
        <taxon>Neopterygii</taxon>
        <taxon>Teleostei</taxon>
        <taxon>Neoteleostei</taxon>
        <taxon>Acanthomorphata</taxon>
        <taxon>Eupercaria</taxon>
        <taxon>Perciformes</taxon>
        <taxon>Percoidei</taxon>
        <taxon>Percidae</taxon>
        <taxon>Percinae</taxon>
        <taxon>Perca</taxon>
    </lineage>
</organism>
<evidence type="ECO:0000259" key="6">
    <source>
        <dbReference type="PROSITE" id="PS50002"/>
    </source>
</evidence>
<dbReference type="InterPro" id="IPR051702">
    <property type="entry name" value="SH3_domain_YSC84-like"/>
</dbReference>
<keyword evidence="3 4" id="KW-0728">SH3 domain</keyword>
<reference evidence="7 8" key="1">
    <citation type="submission" date="2019-01" db="EMBL/GenBank/DDBJ databases">
        <title>A chromosome-scale genome assembly of the yellow perch, Perca flavescens.</title>
        <authorList>
            <person name="Feron R."/>
            <person name="Morvezen R."/>
            <person name="Bestin A."/>
            <person name="Haffray P."/>
            <person name="Klopp C."/>
            <person name="Zahm M."/>
            <person name="Cabau C."/>
            <person name="Roques C."/>
            <person name="Donnadieu C."/>
            <person name="Bouchez O."/>
            <person name="Christie M."/>
            <person name="Larson W."/>
            <person name="Guiguen Y."/>
        </authorList>
    </citation>
    <scope>NUCLEOTIDE SEQUENCE [LARGE SCALE GENOMIC DNA]</scope>
    <source>
        <strain evidence="7">YP-PL-M2</strain>
        <tissue evidence="7">Blood</tissue>
    </source>
</reference>
<dbReference type="SUPFAM" id="SSF50044">
    <property type="entry name" value="SH3-domain"/>
    <property type="match status" value="1"/>
</dbReference>
<evidence type="ECO:0000256" key="1">
    <source>
        <dbReference type="ARBA" id="ARBA00007761"/>
    </source>
</evidence>
<evidence type="ECO:0000256" key="2">
    <source>
        <dbReference type="ARBA" id="ARBA00019109"/>
    </source>
</evidence>
<dbReference type="GO" id="GO:1900027">
    <property type="term" value="P:regulation of ruffle assembly"/>
    <property type="evidence" value="ECO:0007669"/>
    <property type="project" value="TreeGrafter"/>
</dbReference>
<dbReference type="Gene3D" id="2.30.30.40">
    <property type="entry name" value="SH3 Domains"/>
    <property type="match status" value="1"/>
</dbReference>
<feature type="domain" description="SH3" evidence="6">
    <location>
        <begin position="318"/>
        <end position="377"/>
    </location>
</feature>
<dbReference type="CDD" id="cd11525">
    <property type="entry name" value="SYLF_SH3YL1_like"/>
    <property type="match status" value="1"/>
</dbReference>
<name>A0A484CWI6_PERFV</name>
<dbReference type="GO" id="GO:0035091">
    <property type="term" value="F:phosphatidylinositol binding"/>
    <property type="evidence" value="ECO:0007669"/>
    <property type="project" value="TreeGrafter"/>
</dbReference>
<proteinExistence type="inferred from homology"/>
<dbReference type="SMART" id="SM00326">
    <property type="entry name" value="SH3"/>
    <property type="match status" value="1"/>
</dbReference>
<evidence type="ECO:0000313" key="8">
    <source>
        <dbReference type="Proteomes" id="UP000295070"/>
    </source>
</evidence>
<comment type="caution">
    <text evidence="7">The sequence shown here is derived from an EMBL/GenBank/DDBJ whole genome shotgun (WGS) entry which is preliminary data.</text>
</comment>
<dbReference type="PROSITE" id="PS50002">
    <property type="entry name" value="SH3"/>
    <property type="match status" value="1"/>
</dbReference>
<comment type="similarity">
    <text evidence="1">Belongs to the SH3YL1 family.</text>
</comment>
<evidence type="ECO:0000256" key="5">
    <source>
        <dbReference type="SAM" id="MobiDB-lite"/>
    </source>
</evidence>
<dbReference type="AlphaFoldDB" id="A0A484CWI6"/>
<evidence type="ECO:0000256" key="4">
    <source>
        <dbReference type="PROSITE-ProRule" id="PRU00192"/>
    </source>
</evidence>
<dbReference type="GO" id="GO:0032587">
    <property type="term" value="C:ruffle membrane"/>
    <property type="evidence" value="ECO:0007669"/>
    <property type="project" value="TreeGrafter"/>
</dbReference>
<dbReference type="EMBL" id="SCKG01000010">
    <property type="protein sequence ID" value="TDH07279.1"/>
    <property type="molecule type" value="Genomic_DNA"/>
</dbReference>
<dbReference type="Proteomes" id="UP000295070">
    <property type="component" value="Chromosome 10"/>
</dbReference>
<gene>
    <name evidence="7" type="ORF">EPR50_G00104370</name>
</gene>